<dbReference type="PANTHER" id="PTHR43065">
    <property type="entry name" value="SENSOR HISTIDINE KINASE"/>
    <property type="match status" value="1"/>
</dbReference>
<dbReference type="CDD" id="cd00130">
    <property type="entry name" value="PAS"/>
    <property type="match status" value="1"/>
</dbReference>
<proteinExistence type="predicted"/>
<feature type="domain" description="Histidine kinase" evidence="2">
    <location>
        <begin position="155"/>
        <end position="380"/>
    </location>
</feature>
<dbReference type="Pfam" id="PF02518">
    <property type="entry name" value="HATPase_c"/>
    <property type="match status" value="1"/>
</dbReference>
<dbReference type="PROSITE" id="PS50112">
    <property type="entry name" value="PAS"/>
    <property type="match status" value="1"/>
</dbReference>
<dbReference type="SMART" id="SM00387">
    <property type="entry name" value="HATPase_c"/>
    <property type="match status" value="1"/>
</dbReference>
<dbReference type="PROSITE" id="PS50110">
    <property type="entry name" value="RESPONSE_REGULATORY"/>
    <property type="match status" value="1"/>
</dbReference>
<name>A0A382E5Q8_9ZZZZ</name>
<evidence type="ECO:0000313" key="5">
    <source>
        <dbReference type="EMBL" id="SVB45749.1"/>
    </source>
</evidence>
<dbReference type="InterPro" id="IPR005467">
    <property type="entry name" value="His_kinase_dom"/>
</dbReference>
<reference evidence="5" key="1">
    <citation type="submission" date="2018-05" db="EMBL/GenBank/DDBJ databases">
        <authorList>
            <person name="Lanie J.A."/>
            <person name="Ng W.-L."/>
            <person name="Kazmierczak K.M."/>
            <person name="Andrzejewski T.M."/>
            <person name="Davidsen T.M."/>
            <person name="Wayne K.J."/>
            <person name="Tettelin H."/>
            <person name="Glass J.I."/>
            <person name="Rusch D."/>
            <person name="Podicherti R."/>
            <person name="Tsui H.-C.T."/>
            <person name="Winkler M.E."/>
        </authorList>
    </citation>
    <scope>NUCLEOTIDE SEQUENCE</scope>
</reference>
<feature type="domain" description="PAS" evidence="4">
    <location>
        <begin position="12"/>
        <end position="82"/>
    </location>
</feature>
<dbReference type="SUPFAM" id="SSF52172">
    <property type="entry name" value="CheY-like"/>
    <property type="match status" value="1"/>
</dbReference>
<dbReference type="Gene3D" id="3.40.50.2300">
    <property type="match status" value="1"/>
</dbReference>
<protein>
    <recommendedName>
        <fullName evidence="6">Histidine kinase</fullName>
    </recommendedName>
</protein>
<dbReference type="Gene3D" id="3.30.565.10">
    <property type="entry name" value="Histidine kinase-like ATPase, C-terminal domain"/>
    <property type="match status" value="1"/>
</dbReference>
<dbReference type="PRINTS" id="PR00344">
    <property type="entry name" value="BCTRLSENSOR"/>
</dbReference>
<dbReference type="SMART" id="SM00388">
    <property type="entry name" value="HisKA"/>
    <property type="match status" value="1"/>
</dbReference>
<dbReference type="InterPro" id="IPR013656">
    <property type="entry name" value="PAS_4"/>
</dbReference>
<dbReference type="InterPro" id="IPR035965">
    <property type="entry name" value="PAS-like_dom_sf"/>
</dbReference>
<dbReference type="EMBL" id="UINC01042731">
    <property type="protein sequence ID" value="SVB45749.1"/>
    <property type="molecule type" value="Genomic_DNA"/>
</dbReference>
<dbReference type="SMART" id="SM00091">
    <property type="entry name" value="PAS"/>
    <property type="match status" value="1"/>
</dbReference>
<dbReference type="InterPro" id="IPR004358">
    <property type="entry name" value="Sig_transdc_His_kin-like_C"/>
</dbReference>
<dbReference type="Pfam" id="PF00072">
    <property type="entry name" value="Response_reg"/>
    <property type="match status" value="1"/>
</dbReference>
<evidence type="ECO:0000259" key="2">
    <source>
        <dbReference type="PROSITE" id="PS50109"/>
    </source>
</evidence>
<gene>
    <name evidence="5" type="ORF">METZ01_LOCUS198603</name>
</gene>
<evidence type="ECO:0000259" key="3">
    <source>
        <dbReference type="PROSITE" id="PS50110"/>
    </source>
</evidence>
<dbReference type="InterPro" id="IPR003661">
    <property type="entry name" value="HisK_dim/P_dom"/>
</dbReference>
<sequence length="487" mass="52252">MSTDELSGLVGTTQVIEELLGASGEAILILQPDGQIRKLNERLGEWLGRSSQELVGTSFFTLFKTAQKIRVQDALADALSDGRAELANTRALKPDGTMAHFGLKVSRLGDEPNIALLVVARDISGSMQTGSKERVIDGQIKYAQKLESLGVLAGGVAHDFNNLLVGILGNAGLAMMELDEEHPTRESVQLIEAAAVKAAKLTEQVLSYSGRRKSTLKTVHLGEVVESMKHLLDISRARQVSLDYTTAEDVPLVFVDPSDMQQILINLVTNASESHVAESGSVQVTVGERHCHVGELAEAVVGRGLPGGHYVTISVSDTGEGIAPDNLGKLFEPSFSTRAKGRGLGLAAVRGIVESYHGAVTVRSEVGTGTELCVFIPARIDLQMPEETTMGSLDDWRGDGTILVIDDEESVRQVARETLSRFGFEVLTSVDGQEGVETFEKHRDEVVAVLLDVTMPGLSPEEALLEIRRMRSDVGVVISSGYGEAEA</sequence>
<evidence type="ECO:0008006" key="6">
    <source>
        <dbReference type="Google" id="ProtNLM"/>
    </source>
</evidence>
<dbReference type="InterPro" id="IPR036097">
    <property type="entry name" value="HisK_dim/P_sf"/>
</dbReference>
<dbReference type="GO" id="GO:0000155">
    <property type="term" value="F:phosphorelay sensor kinase activity"/>
    <property type="evidence" value="ECO:0007669"/>
    <property type="project" value="InterPro"/>
</dbReference>
<dbReference type="SUPFAM" id="SSF55785">
    <property type="entry name" value="PYP-like sensor domain (PAS domain)"/>
    <property type="match status" value="1"/>
</dbReference>
<dbReference type="SUPFAM" id="SSF55874">
    <property type="entry name" value="ATPase domain of HSP90 chaperone/DNA topoisomerase II/histidine kinase"/>
    <property type="match status" value="1"/>
</dbReference>
<organism evidence="5">
    <name type="scientific">marine metagenome</name>
    <dbReference type="NCBI Taxonomy" id="408172"/>
    <lineage>
        <taxon>unclassified sequences</taxon>
        <taxon>metagenomes</taxon>
        <taxon>ecological metagenomes</taxon>
    </lineage>
</organism>
<dbReference type="PANTHER" id="PTHR43065:SF42">
    <property type="entry name" value="TWO-COMPONENT SENSOR PPRA"/>
    <property type="match status" value="1"/>
</dbReference>
<dbReference type="Gene3D" id="3.30.450.20">
    <property type="entry name" value="PAS domain"/>
    <property type="match status" value="1"/>
</dbReference>
<dbReference type="Gene3D" id="1.10.287.130">
    <property type="match status" value="1"/>
</dbReference>
<dbReference type="PROSITE" id="PS50109">
    <property type="entry name" value="HIS_KIN"/>
    <property type="match status" value="1"/>
</dbReference>
<dbReference type="InterPro" id="IPR036890">
    <property type="entry name" value="HATPase_C_sf"/>
</dbReference>
<dbReference type="SUPFAM" id="SSF47384">
    <property type="entry name" value="Homodimeric domain of signal transducing histidine kinase"/>
    <property type="match status" value="1"/>
</dbReference>
<dbReference type="InterPro" id="IPR001789">
    <property type="entry name" value="Sig_transdc_resp-reg_receiver"/>
</dbReference>
<dbReference type="InterPro" id="IPR000014">
    <property type="entry name" value="PAS"/>
</dbReference>
<dbReference type="InterPro" id="IPR003594">
    <property type="entry name" value="HATPase_dom"/>
</dbReference>
<dbReference type="InterPro" id="IPR011006">
    <property type="entry name" value="CheY-like_superfamily"/>
</dbReference>
<evidence type="ECO:0000259" key="4">
    <source>
        <dbReference type="PROSITE" id="PS50112"/>
    </source>
</evidence>
<accession>A0A382E5Q8</accession>
<dbReference type="CDD" id="cd00082">
    <property type="entry name" value="HisKA"/>
    <property type="match status" value="1"/>
</dbReference>
<keyword evidence="1" id="KW-0597">Phosphoprotein</keyword>
<dbReference type="AlphaFoldDB" id="A0A382E5Q8"/>
<feature type="domain" description="Response regulatory" evidence="3">
    <location>
        <begin position="401"/>
        <end position="487"/>
    </location>
</feature>
<evidence type="ECO:0000256" key="1">
    <source>
        <dbReference type="ARBA" id="ARBA00022553"/>
    </source>
</evidence>
<feature type="non-terminal residue" evidence="5">
    <location>
        <position position="487"/>
    </location>
</feature>
<dbReference type="NCBIfam" id="TIGR00229">
    <property type="entry name" value="sensory_box"/>
    <property type="match status" value="1"/>
</dbReference>
<dbReference type="Pfam" id="PF08448">
    <property type="entry name" value="PAS_4"/>
    <property type="match status" value="1"/>
</dbReference>